<dbReference type="OrthoDB" id="58802at2"/>
<dbReference type="InterPro" id="IPR007324">
    <property type="entry name" value="Sugar-bd_dom_put"/>
</dbReference>
<keyword evidence="2" id="KW-0805">Transcription regulation</keyword>
<gene>
    <name evidence="6" type="primary">sorC</name>
    <name evidence="6" type="ORF">NCTC13765_01600</name>
</gene>
<evidence type="ECO:0000256" key="2">
    <source>
        <dbReference type="ARBA" id="ARBA00023015"/>
    </source>
</evidence>
<evidence type="ECO:0000313" key="7">
    <source>
        <dbReference type="Proteomes" id="UP000254634"/>
    </source>
</evidence>
<dbReference type="Gene3D" id="3.40.50.1360">
    <property type="match status" value="1"/>
</dbReference>
<dbReference type="PANTHER" id="PTHR34294:SF1">
    <property type="entry name" value="TRANSCRIPTIONAL REGULATOR LSRR"/>
    <property type="match status" value="1"/>
</dbReference>
<dbReference type="SUPFAM" id="SSF100950">
    <property type="entry name" value="NagB/RpiA/CoA transferase-like"/>
    <property type="match status" value="1"/>
</dbReference>
<comment type="similarity">
    <text evidence="1">Belongs to the SorC transcriptional regulatory family.</text>
</comment>
<evidence type="ECO:0000313" key="6">
    <source>
        <dbReference type="EMBL" id="SUN77078.1"/>
    </source>
</evidence>
<dbReference type="AlphaFoldDB" id="A0A380KZA8"/>
<dbReference type="EMBL" id="UHFR01000005">
    <property type="protein sequence ID" value="SUN77078.1"/>
    <property type="molecule type" value="Genomic_DNA"/>
</dbReference>
<dbReference type="Gene3D" id="1.10.10.60">
    <property type="entry name" value="Homeodomain-like"/>
    <property type="match status" value="1"/>
</dbReference>
<keyword evidence="3" id="KW-0238">DNA-binding</keyword>
<dbReference type="RefSeq" id="WP_018371644.1">
    <property type="nucleotide sequence ID" value="NZ_UHFR01000005.1"/>
</dbReference>
<organism evidence="6 7">
    <name type="scientific">Streptococcus massiliensis</name>
    <dbReference type="NCBI Taxonomy" id="313439"/>
    <lineage>
        <taxon>Bacteria</taxon>
        <taxon>Bacillati</taxon>
        <taxon>Bacillota</taxon>
        <taxon>Bacilli</taxon>
        <taxon>Lactobacillales</taxon>
        <taxon>Streptococcaceae</taxon>
        <taxon>Streptococcus</taxon>
    </lineage>
</organism>
<dbReference type="InterPro" id="IPR037171">
    <property type="entry name" value="NagB/RpiA_transferase-like"/>
</dbReference>
<accession>A0A380KZA8</accession>
<feature type="domain" description="Sugar-binding" evidence="5">
    <location>
        <begin position="60"/>
        <end position="313"/>
    </location>
</feature>
<evidence type="ECO:0000256" key="1">
    <source>
        <dbReference type="ARBA" id="ARBA00010466"/>
    </source>
</evidence>
<keyword evidence="4" id="KW-0804">Transcription</keyword>
<dbReference type="GO" id="GO:0030246">
    <property type="term" value="F:carbohydrate binding"/>
    <property type="evidence" value="ECO:0007669"/>
    <property type="project" value="InterPro"/>
</dbReference>
<dbReference type="PANTHER" id="PTHR34294">
    <property type="entry name" value="TRANSCRIPTIONAL REGULATOR-RELATED"/>
    <property type="match status" value="1"/>
</dbReference>
<dbReference type="GO" id="GO:0003677">
    <property type="term" value="F:DNA binding"/>
    <property type="evidence" value="ECO:0007669"/>
    <property type="project" value="UniProtKB-KW"/>
</dbReference>
<dbReference type="InterPro" id="IPR051054">
    <property type="entry name" value="SorC_transcr_regulators"/>
</dbReference>
<protein>
    <submittedName>
        <fullName evidence="6">Transcriptional regulator</fullName>
    </submittedName>
</protein>
<keyword evidence="7" id="KW-1185">Reference proteome</keyword>
<reference evidence="6" key="1">
    <citation type="submission" date="2018-06" db="EMBL/GenBank/DDBJ databases">
        <authorList>
            <consortium name="Pathogen Informatics"/>
            <person name="Doyle S."/>
        </authorList>
    </citation>
    <scope>NUCLEOTIDE SEQUENCE [LARGE SCALE GENOMIC DNA]</scope>
    <source>
        <strain evidence="6">NCTC13765</strain>
    </source>
</reference>
<evidence type="ECO:0000259" key="5">
    <source>
        <dbReference type="Pfam" id="PF04198"/>
    </source>
</evidence>
<dbReference type="Pfam" id="PF04198">
    <property type="entry name" value="Sugar-bind"/>
    <property type="match status" value="1"/>
</dbReference>
<dbReference type="STRING" id="1123307.GCA_000380065_00944"/>
<evidence type="ECO:0000256" key="4">
    <source>
        <dbReference type="ARBA" id="ARBA00023163"/>
    </source>
</evidence>
<dbReference type="Proteomes" id="UP000254634">
    <property type="component" value="Unassembled WGS sequence"/>
</dbReference>
<name>A0A380KZA8_9STRE</name>
<evidence type="ECO:0000256" key="3">
    <source>
        <dbReference type="ARBA" id="ARBA00023125"/>
    </source>
</evidence>
<sequence length="324" mass="36639">MKQERMKLLAKIAYLYYMEEKSQSEIATETGIYRTTISRMLAEAKKEGIVKIEIKNFDTHLFHLENYVREKYSLKGLELVTNGLEESAASLEQKFAQAAANVLKGLLDDEMKIGFSWGKTLSLLVENLGNRRLNNVHFFPLAGGPSHINARYHVNTLIYNMAFKCHGECTFINATIVQESQKLAEGILSSKYFEDLKRSWQELDLAVVGIGGQVDVNNRQWLDMLTANDFANLKQRQAVGEICCRFFDGEGQSVYPNLQDRTIAISLEGLKKVPNRLALAYGDYKAEAILSVLRAGYINHLVTDEQTILKVLAMDNDSTFTKFS</sequence>
<proteinExistence type="inferred from homology"/>